<name>A0A238XGA0_9ACTN</name>
<dbReference type="AlphaFoldDB" id="A0A238XGA0"/>
<organism evidence="1 2">
    <name type="scientific">Blastococcus mobilis</name>
    <dbReference type="NCBI Taxonomy" id="1938746"/>
    <lineage>
        <taxon>Bacteria</taxon>
        <taxon>Bacillati</taxon>
        <taxon>Actinomycetota</taxon>
        <taxon>Actinomycetes</taxon>
        <taxon>Geodermatophilales</taxon>
        <taxon>Geodermatophilaceae</taxon>
        <taxon>Blastococcus</taxon>
    </lineage>
</organism>
<dbReference type="EMBL" id="FZNO01000013">
    <property type="protein sequence ID" value="SNR57740.1"/>
    <property type="molecule type" value="Genomic_DNA"/>
</dbReference>
<protein>
    <submittedName>
        <fullName evidence="1">Uncharacterized protein</fullName>
    </submittedName>
</protein>
<dbReference type="OrthoDB" id="5191819at2"/>
<proteinExistence type="predicted"/>
<dbReference type="Proteomes" id="UP000198403">
    <property type="component" value="Unassembled WGS sequence"/>
</dbReference>
<sequence>MDTFTLFVALRPEQPLDDDAVDAIGALVRPGDDDLRIWREAGRGLLRVSTECPAENLEAALELGHALGAEAQTACPGSLLEVSALGDEDSLVWRSVP</sequence>
<gene>
    <name evidence="1" type="ORF">SAMN06272737_11392</name>
</gene>
<keyword evidence="2" id="KW-1185">Reference proteome</keyword>
<dbReference type="RefSeq" id="WP_089337033.1">
    <property type="nucleotide sequence ID" value="NZ_FZNO01000013.1"/>
</dbReference>
<evidence type="ECO:0000313" key="2">
    <source>
        <dbReference type="Proteomes" id="UP000198403"/>
    </source>
</evidence>
<reference evidence="1 2" key="1">
    <citation type="submission" date="2017-06" db="EMBL/GenBank/DDBJ databases">
        <authorList>
            <person name="Kim H.J."/>
            <person name="Triplett B.A."/>
        </authorList>
    </citation>
    <scope>NUCLEOTIDE SEQUENCE [LARGE SCALE GENOMIC DNA]</scope>
    <source>
        <strain evidence="1 2">DSM 44272</strain>
    </source>
</reference>
<evidence type="ECO:0000313" key="1">
    <source>
        <dbReference type="EMBL" id="SNR57740.1"/>
    </source>
</evidence>
<accession>A0A238XGA0</accession>